<dbReference type="PANTHER" id="PTHR45928">
    <property type="entry name" value="RE38146P"/>
    <property type="match status" value="1"/>
</dbReference>
<keyword evidence="3 11" id="KW-0813">Transport</keyword>
<feature type="repeat" description="Solcar" evidence="10">
    <location>
        <begin position="65"/>
        <end position="154"/>
    </location>
</feature>
<dbReference type="RefSeq" id="XP_013073271.2">
    <property type="nucleotide sequence ID" value="XM_013217817.2"/>
</dbReference>
<keyword evidence="5" id="KW-0677">Repeat</keyword>
<dbReference type="InterPro" id="IPR051508">
    <property type="entry name" value="Mito_Carrier_Antiporter"/>
</dbReference>
<protein>
    <submittedName>
        <fullName evidence="12">Uncharacterized protein</fullName>
    </submittedName>
</protein>
<dbReference type="Proteomes" id="UP000076420">
    <property type="component" value="Unassembled WGS sequence"/>
</dbReference>
<dbReference type="SUPFAM" id="SSF103506">
    <property type="entry name" value="Mitochondrial carrier"/>
    <property type="match status" value="1"/>
</dbReference>
<comment type="similarity">
    <text evidence="2 11">Belongs to the mitochondrial carrier (TC 2.A.29) family.</text>
</comment>
<keyword evidence="9 10" id="KW-0472">Membrane</keyword>
<comment type="subcellular location">
    <subcellularLocation>
        <location evidence="1">Mitochondrion inner membrane</location>
        <topology evidence="1">Multi-pass membrane protein</topology>
    </subcellularLocation>
</comment>
<evidence type="ECO:0000313" key="13">
    <source>
        <dbReference type="Proteomes" id="UP000076420"/>
    </source>
</evidence>
<evidence type="ECO:0000256" key="9">
    <source>
        <dbReference type="ARBA" id="ARBA00023136"/>
    </source>
</evidence>
<evidence type="ECO:0000256" key="3">
    <source>
        <dbReference type="ARBA" id="ARBA00022448"/>
    </source>
</evidence>
<evidence type="ECO:0000256" key="2">
    <source>
        <dbReference type="ARBA" id="ARBA00006375"/>
    </source>
</evidence>
<evidence type="ECO:0000256" key="7">
    <source>
        <dbReference type="ARBA" id="ARBA00022989"/>
    </source>
</evidence>
<dbReference type="VEuPathDB" id="VectorBase:BGLB004838"/>
<dbReference type="KEGG" id="bgt:106060068"/>
<dbReference type="OrthoDB" id="6703404at2759"/>
<keyword evidence="7" id="KW-1133">Transmembrane helix</keyword>
<dbReference type="GO" id="GO:0005743">
    <property type="term" value="C:mitochondrial inner membrane"/>
    <property type="evidence" value="ECO:0007669"/>
    <property type="project" value="UniProtKB-SubCell"/>
</dbReference>
<gene>
    <name evidence="12" type="primary">106060068</name>
</gene>
<evidence type="ECO:0000256" key="6">
    <source>
        <dbReference type="ARBA" id="ARBA00022792"/>
    </source>
</evidence>
<organism evidence="12 13">
    <name type="scientific">Biomphalaria glabrata</name>
    <name type="common">Bloodfluke planorb</name>
    <name type="synonym">Freshwater snail</name>
    <dbReference type="NCBI Taxonomy" id="6526"/>
    <lineage>
        <taxon>Eukaryota</taxon>
        <taxon>Metazoa</taxon>
        <taxon>Spiralia</taxon>
        <taxon>Lophotrochozoa</taxon>
        <taxon>Mollusca</taxon>
        <taxon>Gastropoda</taxon>
        <taxon>Heterobranchia</taxon>
        <taxon>Euthyneura</taxon>
        <taxon>Panpulmonata</taxon>
        <taxon>Hygrophila</taxon>
        <taxon>Lymnaeoidea</taxon>
        <taxon>Planorbidae</taxon>
        <taxon>Biomphalaria</taxon>
    </lineage>
</organism>
<dbReference type="FunFam" id="1.50.40.10:FF:000039">
    <property type="entry name" value="Solute carrier family 25 member 35"/>
    <property type="match status" value="1"/>
</dbReference>
<sequence length="369" mass="40754">MRSYRTGASYTLATPLLLTTSTNRRRYPSKMLEMDWRTPFASQHPTLQDKASPEKFLSMSSNGVAEFMLGGLATCGAGFFTNPLEVVKTRMQLQGELQAHGQYSIHYRNAFHAFVTIARNDGILALQSGLVPAIWYQFFMNGTRLGTYQIQDNLGLTKDENGNHSFPRSVIAGALAGCVGAVVGSPFYMVKTHLQAKANKEIAVGHQHPHESMSHAIKTIYKDHGAVGLWRGVTAAVMRVTVGSAAQLSTFSEAKTMIDSTQVFKPNSFMTTFSASMVSGIFVTVFMTPFDVISTRLYNQPVSVTGKGTIYSGVLDCFLKIFKLEGIWGFYKGWVPSYLRLGPHTTISLVLWDEARKIYIARTNAKVKS</sequence>
<dbReference type="Pfam" id="PF00153">
    <property type="entry name" value="Mito_carr"/>
    <property type="match status" value="3"/>
</dbReference>
<evidence type="ECO:0000256" key="10">
    <source>
        <dbReference type="PROSITE-ProRule" id="PRU00282"/>
    </source>
</evidence>
<proteinExistence type="inferred from homology"/>
<keyword evidence="8" id="KW-0496">Mitochondrion</keyword>
<dbReference type="STRING" id="6526.A0A2C9JMG4"/>
<dbReference type="PANTHER" id="PTHR45928:SF1">
    <property type="entry name" value="RE38146P"/>
    <property type="match status" value="1"/>
</dbReference>
<evidence type="ECO:0000256" key="11">
    <source>
        <dbReference type="RuleBase" id="RU000488"/>
    </source>
</evidence>
<evidence type="ECO:0000256" key="5">
    <source>
        <dbReference type="ARBA" id="ARBA00022737"/>
    </source>
</evidence>
<keyword evidence="6" id="KW-0999">Mitochondrion inner membrane</keyword>
<feature type="repeat" description="Solcar" evidence="10">
    <location>
        <begin position="164"/>
        <end position="257"/>
    </location>
</feature>
<keyword evidence="4 10" id="KW-0812">Transmembrane</keyword>
<dbReference type="VEuPathDB" id="VectorBase:BGLAX_029541"/>
<accession>A0A2C9JMG4</accession>
<evidence type="ECO:0000313" key="12">
    <source>
        <dbReference type="EnsemblMetazoa" id="BGLB004838-PC"/>
    </source>
</evidence>
<feature type="repeat" description="Solcar" evidence="10">
    <location>
        <begin position="267"/>
        <end position="358"/>
    </location>
</feature>
<dbReference type="PROSITE" id="PS50920">
    <property type="entry name" value="SOLCAR"/>
    <property type="match status" value="3"/>
</dbReference>
<dbReference type="InterPro" id="IPR023395">
    <property type="entry name" value="MCP_dom_sf"/>
</dbReference>
<dbReference type="EnsemblMetazoa" id="BGLB004838-RC">
    <property type="protein sequence ID" value="BGLB004838-PC"/>
    <property type="gene ID" value="BGLB004838"/>
</dbReference>
<dbReference type="AlphaFoldDB" id="A0A2C9JMG4"/>
<evidence type="ECO:0000256" key="4">
    <source>
        <dbReference type="ARBA" id="ARBA00022692"/>
    </source>
</evidence>
<name>A0A2C9JMG4_BIOGL</name>
<evidence type="ECO:0000256" key="1">
    <source>
        <dbReference type="ARBA" id="ARBA00004448"/>
    </source>
</evidence>
<dbReference type="InterPro" id="IPR018108">
    <property type="entry name" value="MCP_transmembrane"/>
</dbReference>
<dbReference type="Gene3D" id="1.50.40.10">
    <property type="entry name" value="Mitochondrial carrier domain"/>
    <property type="match status" value="1"/>
</dbReference>
<reference evidence="12" key="1">
    <citation type="submission" date="2020-05" db="UniProtKB">
        <authorList>
            <consortium name="EnsemblMetazoa"/>
        </authorList>
    </citation>
    <scope>IDENTIFICATION</scope>
    <source>
        <strain evidence="12">BB02</strain>
    </source>
</reference>
<evidence type="ECO:0000256" key="8">
    <source>
        <dbReference type="ARBA" id="ARBA00023128"/>
    </source>
</evidence>